<evidence type="ECO:0000256" key="2">
    <source>
        <dbReference type="ARBA" id="ARBA00004574"/>
    </source>
</evidence>
<comment type="function">
    <text evidence="9">Component of the SMC5-SMC6 complex, that promotes sister chromatid alignment after DNA damage and facilitates double-stranded DNA breaks (DSBs) repair via homologous recombination between sister chromatids.</text>
</comment>
<gene>
    <name evidence="13" type="ORF">DNTS_008159</name>
</gene>
<dbReference type="EMBL" id="SRMA01026627">
    <property type="protein sequence ID" value="TRY81452.1"/>
    <property type="molecule type" value="Genomic_DNA"/>
</dbReference>
<evidence type="ECO:0000313" key="13">
    <source>
        <dbReference type="EMBL" id="TRY81452.1"/>
    </source>
</evidence>
<protein>
    <recommendedName>
        <fullName evidence="9">Non-structural maintenance of chromosomes element 4</fullName>
    </recommendedName>
</protein>
<dbReference type="GO" id="GO:0030915">
    <property type="term" value="C:Smc5-Smc6 complex"/>
    <property type="evidence" value="ECO:0007669"/>
    <property type="project" value="UniProtKB-UniRule"/>
</dbReference>
<dbReference type="AlphaFoldDB" id="A0A553PUS9"/>
<keyword evidence="6 9" id="KW-0233">DNA recombination</keyword>
<evidence type="ECO:0000256" key="9">
    <source>
        <dbReference type="RuleBase" id="RU365071"/>
    </source>
</evidence>
<evidence type="ECO:0000256" key="5">
    <source>
        <dbReference type="ARBA" id="ARBA00022895"/>
    </source>
</evidence>
<dbReference type="PANTHER" id="PTHR16140">
    <property type="entry name" value="NON-STRUCTURAL MAINTENANCE OF CHROMOSOMES ELEMENT 4"/>
    <property type="match status" value="1"/>
</dbReference>
<dbReference type="Proteomes" id="UP000316079">
    <property type="component" value="Unassembled WGS sequence"/>
</dbReference>
<evidence type="ECO:0000256" key="7">
    <source>
        <dbReference type="ARBA" id="ARBA00023204"/>
    </source>
</evidence>
<evidence type="ECO:0000256" key="6">
    <source>
        <dbReference type="ARBA" id="ARBA00023172"/>
    </source>
</evidence>
<dbReference type="InterPro" id="IPR027786">
    <property type="entry name" value="Nse4/EID"/>
</dbReference>
<dbReference type="GO" id="GO:0006281">
    <property type="term" value="P:DNA repair"/>
    <property type="evidence" value="ECO:0007669"/>
    <property type="project" value="UniProtKB-UniRule"/>
</dbReference>
<dbReference type="GO" id="GO:0006310">
    <property type="term" value="P:DNA recombination"/>
    <property type="evidence" value="ECO:0007669"/>
    <property type="project" value="UniProtKB-UniRule"/>
</dbReference>
<keyword evidence="5" id="KW-0779">Telomere</keyword>
<evidence type="ECO:0000256" key="10">
    <source>
        <dbReference type="SAM" id="MobiDB-lite"/>
    </source>
</evidence>
<dbReference type="Pfam" id="PF15412">
    <property type="entry name" value="Nse4-Nse3_bdg"/>
    <property type="match status" value="1"/>
</dbReference>
<keyword evidence="7 9" id="KW-0234">DNA repair</keyword>
<accession>A0A553PUS9</accession>
<evidence type="ECO:0000313" key="14">
    <source>
        <dbReference type="Proteomes" id="UP000316079"/>
    </source>
</evidence>
<keyword evidence="5" id="KW-0158">Chromosome</keyword>
<name>A0A553PUS9_9TELE</name>
<evidence type="ECO:0000259" key="12">
    <source>
        <dbReference type="Pfam" id="PF15412"/>
    </source>
</evidence>
<feature type="domain" description="Nse4/EID protein Nse3/MAGE-binding" evidence="12">
    <location>
        <begin position="107"/>
        <end position="157"/>
    </location>
</feature>
<dbReference type="STRING" id="623744.A0A553PUS9"/>
<feature type="region of interest" description="Disordered" evidence="10">
    <location>
        <begin position="1"/>
        <end position="55"/>
    </location>
</feature>
<dbReference type="GO" id="GO:0000781">
    <property type="term" value="C:chromosome, telomeric region"/>
    <property type="evidence" value="ECO:0007669"/>
    <property type="project" value="UniProtKB-SubCell"/>
</dbReference>
<evidence type="ECO:0000256" key="3">
    <source>
        <dbReference type="ARBA" id="ARBA00008997"/>
    </source>
</evidence>
<evidence type="ECO:0000256" key="1">
    <source>
        <dbReference type="ARBA" id="ARBA00004123"/>
    </source>
</evidence>
<sequence>MADSRRRSRYSQEKKSGRSNGLTVSERLGGMDEDEDERAGEPSGISQEDDNPTRRREIRSKYKDLINHVHQTRDDMLSPANNNIVDILEKSEKLFAEVKHPHEAVLDSRLLVLTMDIGKEKASQLHADGSAFDTSAFAEHLLSFMGLNRLEDESGQDGYLEGFLPQGSWQKLGERAGKCFRKVPSFHFMFGSFLAEPPSPRQRVQRERKAPCKEANRVMPTQLKKMEESHQEATEKEVERILGCLQSYIEIDCLKNKQQGDGLARIYLDKDGLPCIAPVGEGDAEPGGAAPRHQCVLSISQQTWREIIEAFDIREALIPPPNISSQEN</sequence>
<feature type="domain" description="Non-structural maintenance of chromosome element 4 C-terminal" evidence="11">
    <location>
        <begin position="261"/>
        <end position="318"/>
    </location>
</feature>
<dbReference type="InterPro" id="IPR029225">
    <property type="entry name" value="Nse4_Nse3-bd"/>
</dbReference>
<organism evidence="13 14">
    <name type="scientific">Danionella cerebrum</name>
    <dbReference type="NCBI Taxonomy" id="2873325"/>
    <lineage>
        <taxon>Eukaryota</taxon>
        <taxon>Metazoa</taxon>
        <taxon>Chordata</taxon>
        <taxon>Craniata</taxon>
        <taxon>Vertebrata</taxon>
        <taxon>Euteleostomi</taxon>
        <taxon>Actinopterygii</taxon>
        <taxon>Neopterygii</taxon>
        <taxon>Teleostei</taxon>
        <taxon>Ostariophysi</taxon>
        <taxon>Cypriniformes</taxon>
        <taxon>Danionidae</taxon>
        <taxon>Danioninae</taxon>
        <taxon>Danionella</taxon>
    </lineage>
</organism>
<dbReference type="OrthoDB" id="361242at2759"/>
<keyword evidence="8 9" id="KW-0539">Nucleus</keyword>
<dbReference type="InterPro" id="IPR014854">
    <property type="entry name" value="Nse4_C"/>
</dbReference>
<comment type="similarity">
    <text evidence="3 9">Belongs to the NSE4 family.</text>
</comment>
<reference evidence="13 14" key="1">
    <citation type="journal article" date="2019" name="Sci. Data">
        <title>Hybrid genome assembly and annotation of Danionella translucida.</title>
        <authorList>
            <person name="Kadobianskyi M."/>
            <person name="Schulze L."/>
            <person name="Schuelke M."/>
            <person name="Judkewitz B."/>
        </authorList>
    </citation>
    <scope>NUCLEOTIDE SEQUENCE [LARGE SCALE GENOMIC DNA]</scope>
    <source>
        <strain evidence="13 14">Bolton</strain>
    </source>
</reference>
<evidence type="ECO:0000256" key="4">
    <source>
        <dbReference type="ARBA" id="ARBA00022763"/>
    </source>
</evidence>
<dbReference type="Pfam" id="PF08743">
    <property type="entry name" value="Nse4_C"/>
    <property type="match status" value="1"/>
</dbReference>
<evidence type="ECO:0000259" key="11">
    <source>
        <dbReference type="Pfam" id="PF08743"/>
    </source>
</evidence>
<comment type="subunit">
    <text evidence="9">Component of the SMC5-SMC6 complex.</text>
</comment>
<keyword evidence="14" id="KW-1185">Reference proteome</keyword>
<keyword evidence="4 9" id="KW-0227">DNA damage</keyword>
<proteinExistence type="inferred from homology"/>
<dbReference type="PANTHER" id="PTHR16140:SF0">
    <property type="entry name" value="NON-STRUCTURAL MAINTENANCE OF CHROMOSOMES ELEMENT 4"/>
    <property type="match status" value="1"/>
</dbReference>
<comment type="caution">
    <text evidence="13">The sequence shown here is derived from an EMBL/GenBank/DDBJ whole genome shotgun (WGS) entry which is preliminary data.</text>
</comment>
<evidence type="ECO:0000256" key="8">
    <source>
        <dbReference type="ARBA" id="ARBA00023242"/>
    </source>
</evidence>
<comment type="subcellular location">
    <subcellularLocation>
        <location evidence="2">Chromosome</location>
        <location evidence="2">Telomere</location>
    </subcellularLocation>
    <subcellularLocation>
        <location evidence="1 9">Nucleus</location>
    </subcellularLocation>
</comment>
<dbReference type="GO" id="GO:0005634">
    <property type="term" value="C:nucleus"/>
    <property type="evidence" value="ECO:0007669"/>
    <property type="project" value="UniProtKB-SubCell"/>
</dbReference>